<dbReference type="OrthoDB" id="9801392at2"/>
<dbReference type="EMBL" id="PNHQ01000013">
    <property type="protein sequence ID" value="PMC79542.1"/>
    <property type="molecule type" value="Genomic_DNA"/>
</dbReference>
<dbReference type="RefSeq" id="WP_070468772.1">
    <property type="nucleotide sequence ID" value="NZ_PNHQ01000013.1"/>
</dbReference>
<sequence length="351" mass="40082">MLIQITKKTEPLFNAIDEQMTKENSQAYATENPLFTWTGKYFTQNRKKILCLINNQTLAVVIINDVNATKKKKIEELVRVGISASLELCAISQEQIHDYLNTDPTLAIGPTTDRRIIGILNETVLALSTYGVDLSQEYPLRMMLMLNNTILTLSQPAATDETSKAFDQPLQFTPITDIEKKLKNSDSENGNQSIVQKNWQSYHEIEQIKNEDEDAFQDQLISNNEIILDAFSTYLEKVRGLSPKSVRKHQSRARTYIQDYLNYYYPTTPIDDTDDFDTIVHFLSAFILDKHIATSKADFNSYKTALKHFYTFLNVVGEISDKDLKMAKEAIALGGDDSFYELANMSGDFWF</sequence>
<dbReference type="Pfam" id="PF22016">
    <property type="entry name" value="DUF6933"/>
    <property type="match status" value="1"/>
</dbReference>
<dbReference type="InterPro" id="IPR053864">
    <property type="entry name" value="DUF6933"/>
</dbReference>
<gene>
    <name evidence="2" type="ORF">CJ191_06180</name>
</gene>
<reference evidence="2 3" key="1">
    <citation type="submission" date="2017-09" db="EMBL/GenBank/DDBJ databases">
        <title>Bacterial strain isolated from the female urinary microbiota.</title>
        <authorList>
            <person name="Thomas-White K."/>
            <person name="Kumar N."/>
            <person name="Forster S."/>
            <person name="Putonti C."/>
            <person name="Lawley T."/>
            <person name="Wolfe A.J."/>
        </authorList>
    </citation>
    <scope>NUCLEOTIDE SEQUENCE [LARGE SCALE GENOMIC DNA]</scope>
    <source>
        <strain evidence="2 3">UMB0240</strain>
    </source>
</reference>
<organism evidence="2 3">
    <name type="scientific">Aerococcus viridans</name>
    <dbReference type="NCBI Taxonomy" id="1377"/>
    <lineage>
        <taxon>Bacteria</taxon>
        <taxon>Bacillati</taxon>
        <taxon>Bacillota</taxon>
        <taxon>Bacilli</taxon>
        <taxon>Lactobacillales</taxon>
        <taxon>Aerococcaceae</taxon>
        <taxon>Aerococcus</taxon>
    </lineage>
</organism>
<comment type="caution">
    <text evidence="2">The sequence shown here is derived from an EMBL/GenBank/DDBJ whole genome shotgun (WGS) entry which is preliminary data.</text>
</comment>
<dbReference type="AlphaFoldDB" id="A0A2N6UD92"/>
<keyword evidence="3" id="KW-1185">Reference proteome</keyword>
<dbReference type="Proteomes" id="UP000235701">
    <property type="component" value="Unassembled WGS sequence"/>
</dbReference>
<protein>
    <recommendedName>
        <fullName evidence="1">DUF6933 domain-containing protein</fullName>
    </recommendedName>
</protein>
<name>A0A2N6UD92_9LACT</name>
<feature type="domain" description="DUF6933" evidence="1">
    <location>
        <begin position="3"/>
        <end position="151"/>
    </location>
</feature>
<proteinExistence type="predicted"/>
<accession>A0A2N6UD92</accession>
<evidence type="ECO:0000259" key="1">
    <source>
        <dbReference type="Pfam" id="PF22016"/>
    </source>
</evidence>
<evidence type="ECO:0000313" key="3">
    <source>
        <dbReference type="Proteomes" id="UP000235701"/>
    </source>
</evidence>
<evidence type="ECO:0000313" key="2">
    <source>
        <dbReference type="EMBL" id="PMC79542.1"/>
    </source>
</evidence>